<evidence type="ECO:0000259" key="3">
    <source>
        <dbReference type="PROSITE" id="PS51898"/>
    </source>
</evidence>
<gene>
    <name evidence="4" type="ORF">S01H4_56147</name>
</gene>
<dbReference type="EMBL" id="BART01032502">
    <property type="protein sequence ID" value="GAH11641.1"/>
    <property type="molecule type" value="Genomic_DNA"/>
</dbReference>
<evidence type="ECO:0000256" key="2">
    <source>
        <dbReference type="ARBA" id="ARBA00023172"/>
    </source>
</evidence>
<dbReference type="InterPro" id="IPR011010">
    <property type="entry name" value="DNA_brk_join_enz"/>
</dbReference>
<keyword evidence="1" id="KW-0238">DNA-binding</keyword>
<proteinExistence type="predicted"/>
<feature type="domain" description="Tyr recombinase" evidence="3">
    <location>
        <begin position="1"/>
        <end position="137"/>
    </location>
</feature>
<feature type="non-terminal residue" evidence="4">
    <location>
        <position position="137"/>
    </location>
</feature>
<dbReference type="GO" id="GO:0006310">
    <property type="term" value="P:DNA recombination"/>
    <property type="evidence" value="ECO:0007669"/>
    <property type="project" value="UniProtKB-KW"/>
</dbReference>
<accession>X1CT54</accession>
<dbReference type="SUPFAM" id="SSF56349">
    <property type="entry name" value="DNA breaking-rejoining enzymes"/>
    <property type="match status" value="1"/>
</dbReference>
<comment type="caution">
    <text evidence="4">The sequence shown here is derived from an EMBL/GenBank/DDBJ whole genome shotgun (WGS) entry which is preliminary data.</text>
</comment>
<dbReference type="PANTHER" id="PTHR30349">
    <property type="entry name" value="PHAGE INTEGRASE-RELATED"/>
    <property type="match status" value="1"/>
</dbReference>
<dbReference type="AlphaFoldDB" id="X1CT54"/>
<dbReference type="InterPro" id="IPR013762">
    <property type="entry name" value="Integrase-like_cat_sf"/>
</dbReference>
<reference evidence="4" key="1">
    <citation type="journal article" date="2014" name="Front. Microbiol.">
        <title>High frequency of phylogenetically diverse reductive dehalogenase-homologous genes in deep subseafloor sedimentary metagenomes.</title>
        <authorList>
            <person name="Kawai M."/>
            <person name="Futagami T."/>
            <person name="Toyoda A."/>
            <person name="Takaki Y."/>
            <person name="Nishi S."/>
            <person name="Hori S."/>
            <person name="Arai W."/>
            <person name="Tsubouchi T."/>
            <person name="Morono Y."/>
            <person name="Uchiyama I."/>
            <person name="Ito T."/>
            <person name="Fujiyama A."/>
            <person name="Inagaki F."/>
            <person name="Takami H."/>
        </authorList>
    </citation>
    <scope>NUCLEOTIDE SEQUENCE</scope>
    <source>
        <strain evidence="4">Expedition CK06-06</strain>
    </source>
</reference>
<protein>
    <recommendedName>
        <fullName evidence="3">Tyr recombinase domain-containing protein</fullName>
    </recommendedName>
</protein>
<dbReference type="GO" id="GO:0015074">
    <property type="term" value="P:DNA integration"/>
    <property type="evidence" value="ECO:0007669"/>
    <property type="project" value="InterPro"/>
</dbReference>
<dbReference type="InterPro" id="IPR050090">
    <property type="entry name" value="Tyrosine_recombinase_XerCD"/>
</dbReference>
<dbReference type="Gene3D" id="1.10.443.10">
    <property type="entry name" value="Intergrase catalytic core"/>
    <property type="match status" value="1"/>
</dbReference>
<sequence length="137" mass="16009">MSISEMERLFNNFKPENDLEIRDRTILELLYSTGARISEVEGLKTGDIDLENREIIVTGKGRKQRLVYLNKAAVFWIKKYLQVRSKLTYSGKDRYIMDNHLFLNKFGKRLSSRSIRTIVKKYVKKAVIGKNITPHSI</sequence>
<evidence type="ECO:0000313" key="4">
    <source>
        <dbReference type="EMBL" id="GAH11641.1"/>
    </source>
</evidence>
<organism evidence="4">
    <name type="scientific">marine sediment metagenome</name>
    <dbReference type="NCBI Taxonomy" id="412755"/>
    <lineage>
        <taxon>unclassified sequences</taxon>
        <taxon>metagenomes</taxon>
        <taxon>ecological metagenomes</taxon>
    </lineage>
</organism>
<dbReference type="GO" id="GO:0003677">
    <property type="term" value="F:DNA binding"/>
    <property type="evidence" value="ECO:0007669"/>
    <property type="project" value="UniProtKB-KW"/>
</dbReference>
<dbReference type="InterPro" id="IPR002104">
    <property type="entry name" value="Integrase_catalytic"/>
</dbReference>
<dbReference type="Pfam" id="PF00589">
    <property type="entry name" value="Phage_integrase"/>
    <property type="match status" value="1"/>
</dbReference>
<dbReference type="PANTHER" id="PTHR30349:SF41">
    <property type="entry name" value="INTEGRASE_RECOMBINASE PROTEIN MJ0367-RELATED"/>
    <property type="match status" value="1"/>
</dbReference>
<evidence type="ECO:0000256" key="1">
    <source>
        <dbReference type="ARBA" id="ARBA00023125"/>
    </source>
</evidence>
<keyword evidence="2" id="KW-0233">DNA recombination</keyword>
<name>X1CT54_9ZZZZ</name>
<dbReference type="PROSITE" id="PS51898">
    <property type="entry name" value="TYR_RECOMBINASE"/>
    <property type="match status" value="1"/>
</dbReference>